<accession>A0AAV2QPI9</accession>
<protein>
    <recommendedName>
        <fullName evidence="3">Vitellogenin</fullName>
    </recommendedName>
</protein>
<comment type="caution">
    <text evidence="1">The sequence shown here is derived from an EMBL/GenBank/DDBJ whole genome shotgun (WGS) entry which is preliminary data.</text>
</comment>
<reference evidence="1 2" key="1">
    <citation type="submission" date="2024-05" db="EMBL/GenBank/DDBJ databases">
        <authorList>
            <person name="Wallberg A."/>
        </authorList>
    </citation>
    <scope>NUCLEOTIDE SEQUENCE [LARGE SCALE GENOMIC DNA]</scope>
</reference>
<dbReference type="Proteomes" id="UP001497623">
    <property type="component" value="Unassembled WGS sequence"/>
</dbReference>
<evidence type="ECO:0000313" key="2">
    <source>
        <dbReference type="Proteomes" id="UP001497623"/>
    </source>
</evidence>
<proteinExistence type="predicted"/>
<sequence>NMVDPATKNVDHGKENQGIGIILSSSAINKIRTKGKIVHMSELQVLLEPTIFGVAISGKIPGHLRSNIEVIQANCIVPIQANTMVDPELYTLEEETTLRQDIDFIWGQENLGVMPGEVHDNENIAVDHFIDSVQYDSGTNKYTVSLPWNNKKYLLKDNISVAAGRTRRQQEEMLRNAEYGRMMIKAFKVFVDDDIVESVNLAIPNDNVKYYMPFRGIIKK</sequence>
<evidence type="ECO:0008006" key="3">
    <source>
        <dbReference type="Google" id="ProtNLM"/>
    </source>
</evidence>
<keyword evidence="2" id="KW-1185">Reference proteome</keyword>
<dbReference type="EMBL" id="CAXKWB010009784">
    <property type="protein sequence ID" value="CAL4096067.1"/>
    <property type="molecule type" value="Genomic_DNA"/>
</dbReference>
<dbReference type="AlphaFoldDB" id="A0AAV2QPI9"/>
<name>A0AAV2QPI9_MEGNR</name>
<gene>
    <name evidence="1" type="ORF">MNOR_LOCUS15561</name>
</gene>
<evidence type="ECO:0000313" key="1">
    <source>
        <dbReference type="EMBL" id="CAL4096067.1"/>
    </source>
</evidence>
<feature type="non-terminal residue" evidence="1">
    <location>
        <position position="1"/>
    </location>
</feature>
<organism evidence="1 2">
    <name type="scientific">Meganyctiphanes norvegica</name>
    <name type="common">Northern krill</name>
    <name type="synonym">Thysanopoda norvegica</name>
    <dbReference type="NCBI Taxonomy" id="48144"/>
    <lineage>
        <taxon>Eukaryota</taxon>
        <taxon>Metazoa</taxon>
        <taxon>Ecdysozoa</taxon>
        <taxon>Arthropoda</taxon>
        <taxon>Crustacea</taxon>
        <taxon>Multicrustacea</taxon>
        <taxon>Malacostraca</taxon>
        <taxon>Eumalacostraca</taxon>
        <taxon>Eucarida</taxon>
        <taxon>Euphausiacea</taxon>
        <taxon>Euphausiidae</taxon>
        <taxon>Meganyctiphanes</taxon>
    </lineage>
</organism>
<feature type="non-terminal residue" evidence="1">
    <location>
        <position position="220"/>
    </location>
</feature>